<dbReference type="Proteomes" id="UP001309876">
    <property type="component" value="Unassembled WGS sequence"/>
</dbReference>
<dbReference type="InterPro" id="IPR001451">
    <property type="entry name" value="Hexapep"/>
</dbReference>
<feature type="compositionally biased region" description="Polar residues" evidence="7">
    <location>
        <begin position="126"/>
        <end position="144"/>
    </location>
</feature>
<dbReference type="SUPFAM" id="SSF51161">
    <property type="entry name" value="Trimeric LpxA-like enzymes"/>
    <property type="match status" value="1"/>
</dbReference>
<dbReference type="PANTHER" id="PTHR23416">
    <property type="entry name" value="SIALIC ACID SYNTHASE-RELATED"/>
    <property type="match status" value="1"/>
</dbReference>
<feature type="compositionally biased region" description="Polar residues" evidence="7">
    <location>
        <begin position="339"/>
        <end position="363"/>
    </location>
</feature>
<dbReference type="SUPFAM" id="SSF57701">
    <property type="entry name" value="Zn2/Cys6 DNA-binding domain"/>
    <property type="match status" value="1"/>
</dbReference>
<dbReference type="SMART" id="SM00066">
    <property type="entry name" value="GAL4"/>
    <property type="match status" value="1"/>
</dbReference>
<dbReference type="EMBL" id="JAVRRJ010000001">
    <property type="protein sequence ID" value="KAK5090372.1"/>
    <property type="molecule type" value="Genomic_DNA"/>
</dbReference>
<feature type="region of interest" description="Disordered" evidence="7">
    <location>
        <begin position="1"/>
        <end position="475"/>
    </location>
</feature>
<feature type="compositionally biased region" description="Polar residues" evidence="7">
    <location>
        <begin position="61"/>
        <end position="71"/>
    </location>
</feature>
<keyword evidence="6" id="KW-0539">Nucleus</keyword>
<feature type="compositionally biased region" description="Polar residues" evidence="7">
    <location>
        <begin position="379"/>
        <end position="394"/>
    </location>
</feature>
<gene>
    <name evidence="9" type="ORF">LTR05_000544</name>
</gene>
<evidence type="ECO:0000256" key="6">
    <source>
        <dbReference type="ARBA" id="ARBA00023242"/>
    </source>
</evidence>
<dbReference type="GO" id="GO:0003677">
    <property type="term" value="F:DNA binding"/>
    <property type="evidence" value="ECO:0007669"/>
    <property type="project" value="UniProtKB-KW"/>
</dbReference>
<evidence type="ECO:0000256" key="5">
    <source>
        <dbReference type="ARBA" id="ARBA00023163"/>
    </source>
</evidence>
<dbReference type="Gene3D" id="4.10.240.10">
    <property type="entry name" value="Zn(2)-C6 fungal-type DNA-binding domain"/>
    <property type="match status" value="1"/>
</dbReference>
<feature type="compositionally biased region" description="Basic and acidic residues" evidence="7">
    <location>
        <begin position="97"/>
        <end position="108"/>
    </location>
</feature>
<dbReference type="Gene3D" id="2.160.10.10">
    <property type="entry name" value="Hexapeptide repeat proteins"/>
    <property type="match status" value="1"/>
</dbReference>
<dbReference type="PANTHER" id="PTHR23416:SF76">
    <property type="entry name" value="ZN(II)2CYS6 TRANSCRIPTION FACTOR (EUROFUNG)"/>
    <property type="match status" value="1"/>
</dbReference>
<evidence type="ECO:0000313" key="9">
    <source>
        <dbReference type="EMBL" id="KAK5090372.1"/>
    </source>
</evidence>
<keyword evidence="10" id="KW-1185">Reference proteome</keyword>
<evidence type="ECO:0000256" key="2">
    <source>
        <dbReference type="ARBA" id="ARBA00022679"/>
    </source>
</evidence>
<dbReference type="PROSITE" id="PS00463">
    <property type="entry name" value="ZN2_CY6_FUNGAL_1"/>
    <property type="match status" value="1"/>
</dbReference>
<dbReference type="AlphaFoldDB" id="A0AAN7Y9H9"/>
<feature type="compositionally biased region" description="Polar residues" evidence="7">
    <location>
        <begin position="257"/>
        <end position="266"/>
    </location>
</feature>
<feature type="compositionally biased region" description="Low complexity" evidence="7">
    <location>
        <begin position="434"/>
        <end position="445"/>
    </location>
</feature>
<reference evidence="9 10" key="1">
    <citation type="submission" date="2023-08" db="EMBL/GenBank/DDBJ databases">
        <title>Black Yeasts Isolated from many extreme environments.</title>
        <authorList>
            <person name="Coleine C."/>
            <person name="Stajich J.E."/>
            <person name="Selbmann L."/>
        </authorList>
    </citation>
    <scope>NUCLEOTIDE SEQUENCE [LARGE SCALE GENOMIC DNA]</scope>
    <source>
        <strain evidence="9 10">CCFEE 5910</strain>
    </source>
</reference>
<dbReference type="InterPro" id="IPR011004">
    <property type="entry name" value="Trimer_LpxA-like_sf"/>
</dbReference>
<dbReference type="InterPro" id="IPR051159">
    <property type="entry name" value="Hexapeptide_acetyltransf"/>
</dbReference>
<dbReference type="Pfam" id="PF00132">
    <property type="entry name" value="Hexapep"/>
    <property type="match status" value="1"/>
</dbReference>
<proteinExistence type="inferred from homology"/>
<comment type="similarity">
    <text evidence="1">Belongs to the transferase hexapeptide repeat family.</text>
</comment>
<evidence type="ECO:0000259" key="8">
    <source>
        <dbReference type="PROSITE" id="PS50048"/>
    </source>
</evidence>
<comment type="caution">
    <text evidence="9">The sequence shown here is derived from an EMBL/GenBank/DDBJ whole genome shotgun (WGS) entry which is preliminary data.</text>
</comment>
<feature type="compositionally biased region" description="Polar residues" evidence="7">
    <location>
        <begin position="1"/>
        <end position="16"/>
    </location>
</feature>
<dbReference type="Pfam" id="PF12464">
    <property type="entry name" value="Mac"/>
    <property type="match status" value="1"/>
</dbReference>
<keyword evidence="4" id="KW-0238">DNA-binding</keyword>
<dbReference type="SMART" id="SM01266">
    <property type="entry name" value="Mac"/>
    <property type="match status" value="1"/>
</dbReference>
<evidence type="ECO:0000256" key="3">
    <source>
        <dbReference type="ARBA" id="ARBA00023015"/>
    </source>
</evidence>
<feature type="compositionally biased region" description="Basic and acidic residues" evidence="7">
    <location>
        <begin position="193"/>
        <end position="202"/>
    </location>
</feature>
<sequence length="709" mass="78054">MTSMIATMPSTINSSSIEHRRNGSEAGPRGFTAVNIPSPPRSRESSAGSPGESPRHGTVNPGRNSNTSHPYMNNHDMAQRKRRRSASPTQDPLSPPRRYDYHPPRKVDAQQQQQHLADRALHVLDATNQHQAHSYYSTTPSGQERPSYGYDRAYSGMNGNHSPAPLPEDGRMSEAYSREPSEQHYASSANDGDQDKQDDGNERPSPMQTGQKRKRNFSNRTKTGCTTCRRRKKKCDEARPQCNNCVRGQFECGGYPTNATRPTSWVKQPPQKQPILLQSKENDEPGSYDGSETPISAHPSGTDSSHMRQHLARDGQDQPRPQHTSNPAALAESRPAYLSQPQHQTGWSQHQNHNHSPLSTYTADQLPPLADLARPEPHSTPQRQAYANTSQSEMSRPPPQSHAASLPPTTMAGPPQWQQQQQQPPPQPPPQPPQAAYQATPPQQQEYASRPPYPPRINTTQPQYGPESGKMQTANTATTASAAYSSYDSKPGSRVFLNEDVERSKMLRGAPYNYFDATLKGERQRCANALLRYNNACQLGSGISETETQAMLQKVFDPKLDTTFNSSAAPRVEGHLGPGVKIEPGFRCTYGYNIRIFDNVFIGESTRIDDSAKVDIGARTWIGANVTILTNDVAKDMVHRKGTDGQQCTARSVIIGAEVVIGTGAVILPGIKLGRGCTVEPFAHVRTDLADFSTQRVFCGPQVPLGVNY</sequence>
<dbReference type="GO" id="GO:0000981">
    <property type="term" value="F:DNA-binding transcription factor activity, RNA polymerase II-specific"/>
    <property type="evidence" value="ECO:0007669"/>
    <property type="project" value="InterPro"/>
</dbReference>
<keyword evidence="2" id="KW-0808">Transferase</keyword>
<protein>
    <recommendedName>
        <fullName evidence="8">Zn(2)-C6 fungal-type domain-containing protein</fullName>
    </recommendedName>
</protein>
<accession>A0AAN7Y9H9</accession>
<dbReference type="GO" id="GO:0008270">
    <property type="term" value="F:zinc ion binding"/>
    <property type="evidence" value="ECO:0007669"/>
    <property type="project" value="InterPro"/>
</dbReference>
<dbReference type="InterPro" id="IPR001138">
    <property type="entry name" value="Zn2Cys6_DnaBD"/>
</dbReference>
<keyword evidence="5" id="KW-0804">Transcription</keyword>
<evidence type="ECO:0000256" key="4">
    <source>
        <dbReference type="ARBA" id="ARBA00023125"/>
    </source>
</evidence>
<dbReference type="PROSITE" id="PS50048">
    <property type="entry name" value="ZN2_CY6_FUNGAL_2"/>
    <property type="match status" value="1"/>
</dbReference>
<feature type="domain" description="Zn(2)-C6 fungal-type" evidence="8">
    <location>
        <begin position="224"/>
        <end position="252"/>
    </location>
</feature>
<feature type="compositionally biased region" description="Pro residues" evidence="7">
    <location>
        <begin position="423"/>
        <end position="433"/>
    </location>
</feature>
<feature type="compositionally biased region" description="Basic and acidic residues" evidence="7">
    <location>
        <begin position="168"/>
        <end position="182"/>
    </location>
</feature>
<evidence type="ECO:0000256" key="7">
    <source>
        <dbReference type="SAM" id="MobiDB-lite"/>
    </source>
</evidence>
<dbReference type="GO" id="GO:0008374">
    <property type="term" value="F:O-acyltransferase activity"/>
    <property type="evidence" value="ECO:0007669"/>
    <property type="project" value="TreeGrafter"/>
</dbReference>
<dbReference type="CDD" id="cd00067">
    <property type="entry name" value="GAL4"/>
    <property type="match status" value="1"/>
</dbReference>
<dbReference type="InterPro" id="IPR024688">
    <property type="entry name" value="Mac_dom"/>
</dbReference>
<name>A0AAN7Y9H9_9EURO</name>
<dbReference type="InterPro" id="IPR036864">
    <property type="entry name" value="Zn2-C6_fun-type_DNA-bd_sf"/>
</dbReference>
<evidence type="ECO:0000313" key="10">
    <source>
        <dbReference type="Proteomes" id="UP001309876"/>
    </source>
</evidence>
<evidence type="ECO:0000256" key="1">
    <source>
        <dbReference type="ARBA" id="ARBA00007274"/>
    </source>
</evidence>
<organism evidence="9 10">
    <name type="scientific">Lithohypha guttulata</name>
    <dbReference type="NCBI Taxonomy" id="1690604"/>
    <lineage>
        <taxon>Eukaryota</taxon>
        <taxon>Fungi</taxon>
        <taxon>Dikarya</taxon>
        <taxon>Ascomycota</taxon>
        <taxon>Pezizomycotina</taxon>
        <taxon>Eurotiomycetes</taxon>
        <taxon>Chaetothyriomycetidae</taxon>
        <taxon>Chaetothyriales</taxon>
        <taxon>Trichomeriaceae</taxon>
        <taxon>Lithohypha</taxon>
    </lineage>
</organism>
<dbReference type="GO" id="GO:0016407">
    <property type="term" value="F:acetyltransferase activity"/>
    <property type="evidence" value="ECO:0007669"/>
    <property type="project" value="InterPro"/>
</dbReference>
<keyword evidence="3" id="KW-0805">Transcription regulation</keyword>
<dbReference type="Pfam" id="PF00172">
    <property type="entry name" value="Zn_clus"/>
    <property type="match status" value="1"/>
</dbReference>